<feature type="domain" description="Ig-like" evidence="1">
    <location>
        <begin position="35"/>
        <end position="123"/>
    </location>
</feature>
<reference evidence="2" key="1">
    <citation type="submission" date="2022-11" db="EMBL/GenBank/DDBJ databases">
        <title>Centuries of genome instability and evolution in soft-shell clam transmissible cancer (bioRxiv).</title>
        <authorList>
            <person name="Hart S.F.M."/>
            <person name="Yonemitsu M.A."/>
            <person name="Giersch R.M."/>
            <person name="Beal B.F."/>
            <person name="Arriagada G."/>
            <person name="Davis B.W."/>
            <person name="Ostrander E.A."/>
            <person name="Goff S.P."/>
            <person name="Metzger M.J."/>
        </authorList>
    </citation>
    <scope>NUCLEOTIDE SEQUENCE</scope>
    <source>
        <strain evidence="2">MELC-2E11</strain>
        <tissue evidence="2">Siphon/mantle</tissue>
    </source>
</reference>
<dbReference type="SMART" id="SM00408">
    <property type="entry name" value="IGc2"/>
    <property type="match status" value="3"/>
</dbReference>
<dbReference type="Gene3D" id="2.60.40.10">
    <property type="entry name" value="Immunoglobulins"/>
    <property type="match status" value="3"/>
</dbReference>
<dbReference type="SMART" id="SM00409">
    <property type="entry name" value="IG"/>
    <property type="match status" value="3"/>
</dbReference>
<proteinExistence type="predicted"/>
<evidence type="ECO:0000313" key="2">
    <source>
        <dbReference type="EMBL" id="WAR10996.1"/>
    </source>
</evidence>
<evidence type="ECO:0000259" key="1">
    <source>
        <dbReference type="PROSITE" id="PS50835"/>
    </source>
</evidence>
<accession>A0ABY7EQA0</accession>
<dbReference type="SUPFAM" id="SSF48726">
    <property type="entry name" value="Immunoglobulin"/>
    <property type="match status" value="3"/>
</dbReference>
<dbReference type="InterPro" id="IPR007110">
    <property type="entry name" value="Ig-like_dom"/>
</dbReference>
<sequence>MLHSLPVLITHNAQVTFDEEPIKTVEEISVEVEIPRFIEELTDQEVTEGDTVTLFVKVDGKPFPELTWYRDGVEIQPDDRHTIDIRGNFAALIMNDIQPEDDAEYSITASNKAGKATSKCELFVNPLGDAPSFISSISDLEVELESPIVLQCQVRGTPKKITWLKDGEEVDGDRYKTNYEEEVVTLTIEQSIPEDEGEYTIKAINDKGVATSSAEVLVHIEAPVFTTQLEDVVIELADTAVFRCKVTGIPKPKLQWYIEDTPVVEGPKYSTAFEDNVATLEIKEVSMDESPMFVTCKAENVAGEARSSAELTVEGIYI</sequence>
<dbReference type="Pfam" id="PF07679">
    <property type="entry name" value="I-set"/>
    <property type="match status" value="3"/>
</dbReference>
<keyword evidence="3" id="KW-1185">Reference proteome</keyword>
<organism evidence="2 3">
    <name type="scientific">Mya arenaria</name>
    <name type="common">Soft-shell clam</name>
    <dbReference type="NCBI Taxonomy" id="6604"/>
    <lineage>
        <taxon>Eukaryota</taxon>
        <taxon>Metazoa</taxon>
        <taxon>Spiralia</taxon>
        <taxon>Lophotrochozoa</taxon>
        <taxon>Mollusca</taxon>
        <taxon>Bivalvia</taxon>
        <taxon>Autobranchia</taxon>
        <taxon>Heteroconchia</taxon>
        <taxon>Euheterodonta</taxon>
        <taxon>Imparidentia</taxon>
        <taxon>Neoheterodontei</taxon>
        <taxon>Myida</taxon>
        <taxon>Myoidea</taxon>
        <taxon>Myidae</taxon>
        <taxon>Mya</taxon>
    </lineage>
</organism>
<feature type="domain" description="Ig-like" evidence="1">
    <location>
        <begin position="131"/>
        <end position="217"/>
    </location>
</feature>
<dbReference type="InterPro" id="IPR013098">
    <property type="entry name" value="Ig_I-set"/>
</dbReference>
<evidence type="ECO:0000313" key="3">
    <source>
        <dbReference type="Proteomes" id="UP001164746"/>
    </source>
</evidence>
<dbReference type="InterPro" id="IPR003598">
    <property type="entry name" value="Ig_sub2"/>
</dbReference>
<dbReference type="InterPro" id="IPR003599">
    <property type="entry name" value="Ig_sub"/>
</dbReference>
<gene>
    <name evidence="2" type="ORF">MAR_036072</name>
</gene>
<dbReference type="InterPro" id="IPR036179">
    <property type="entry name" value="Ig-like_dom_sf"/>
</dbReference>
<dbReference type="PROSITE" id="PS50835">
    <property type="entry name" value="IG_LIKE"/>
    <property type="match status" value="3"/>
</dbReference>
<dbReference type="PANTHER" id="PTHR47633">
    <property type="entry name" value="IMMUNOGLOBULIN"/>
    <property type="match status" value="1"/>
</dbReference>
<dbReference type="Proteomes" id="UP001164746">
    <property type="component" value="Chromosome 7"/>
</dbReference>
<feature type="domain" description="Ig-like" evidence="1">
    <location>
        <begin position="223"/>
        <end position="312"/>
    </location>
</feature>
<dbReference type="EMBL" id="CP111018">
    <property type="protein sequence ID" value="WAR10996.1"/>
    <property type="molecule type" value="Genomic_DNA"/>
</dbReference>
<name>A0ABY7EQA0_MYAAR</name>
<protein>
    <submittedName>
        <fullName evidence="2">TITIN-like protein</fullName>
    </submittedName>
</protein>
<dbReference type="InterPro" id="IPR013783">
    <property type="entry name" value="Ig-like_fold"/>
</dbReference>